<dbReference type="SUPFAM" id="SSF51735">
    <property type="entry name" value="NAD(P)-binding Rossmann-fold domains"/>
    <property type="match status" value="1"/>
</dbReference>
<comment type="caution">
    <text evidence="2">The sequence shown here is derived from an EMBL/GenBank/DDBJ whole genome shotgun (WGS) entry which is preliminary data.</text>
</comment>
<sequence>MSGAVIIGAGPGIGQAVARRFAREGYPIALVARGDETLRAAARAVESSGVPVLTVAADCADEDALRAALDQAVAEFGLPDVVVYNAAIVQADAPGELPARAHLEAWGVNVVGAHTAAAHLAPEMARRGSGSILITGGMPEPKWRYTSLSLGKAGVRTLVRILDQRYGAAGVHAASVTVDGPVAPGTDFDPDDIAEHYWRLHGQPRHRWEHEVLHTGRPGPTGVLAGLLGAWQRAFERHRPADMASLFSPDALFQGVTPSLRRGRDEIVGYYADVPEGTTARVDVLGETRLSGRLVSGFADVTFTAPTGEDRHVRLSVVAEQHEDAWLIRQYHAAG</sequence>
<accession>A0A7X0G0J8</accession>
<dbReference type="Gene3D" id="3.10.450.50">
    <property type="match status" value="1"/>
</dbReference>
<dbReference type="InterPro" id="IPR002347">
    <property type="entry name" value="SDR_fam"/>
</dbReference>
<dbReference type="Gene3D" id="3.40.50.720">
    <property type="entry name" value="NAD(P)-binding Rossmann-like Domain"/>
    <property type="match status" value="1"/>
</dbReference>
<name>A0A7X0G0J8_9ACTN</name>
<dbReference type="EMBL" id="JACHMQ010000001">
    <property type="protein sequence ID" value="MBB6397116.1"/>
    <property type="molecule type" value="Genomic_DNA"/>
</dbReference>
<dbReference type="PANTHER" id="PTHR43431:SF1">
    <property type="entry name" value="OS08G0476300 PROTEIN"/>
    <property type="match status" value="1"/>
</dbReference>
<evidence type="ECO:0000313" key="2">
    <source>
        <dbReference type="EMBL" id="MBB6397116.1"/>
    </source>
</evidence>
<dbReference type="RefSeq" id="WP_185027233.1">
    <property type="nucleotide sequence ID" value="NZ_JACHMQ010000001.1"/>
</dbReference>
<dbReference type="InterPro" id="IPR037401">
    <property type="entry name" value="SnoaL-like"/>
</dbReference>
<dbReference type="InterPro" id="IPR011944">
    <property type="entry name" value="Steroid_delta5-4_isomerase"/>
</dbReference>
<evidence type="ECO:0000313" key="3">
    <source>
        <dbReference type="Proteomes" id="UP000546324"/>
    </source>
</evidence>
<dbReference type="Pfam" id="PF13474">
    <property type="entry name" value="SnoaL_3"/>
    <property type="match status" value="1"/>
</dbReference>
<dbReference type="PANTHER" id="PTHR43431">
    <property type="entry name" value="OXIDOREDUCTASE, SHORT CHAIN DEHYDROGENASE/REDUCTASE FAMILY (AFU_ORTHOLOGUE AFUA_5G14000)"/>
    <property type="match status" value="1"/>
</dbReference>
<feature type="domain" description="SnoaL-like" evidence="1">
    <location>
        <begin position="227"/>
        <end position="333"/>
    </location>
</feature>
<dbReference type="Pfam" id="PF00106">
    <property type="entry name" value="adh_short"/>
    <property type="match status" value="1"/>
</dbReference>
<reference evidence="2 3" key="1">
    <citation type="submission" date="2020-08" db="EMBL/GenBank/DDBJ databases">
        <title>Sequencing the genomes of 1000 actinobacteria strains.</title>
        <authorList>
            <person name="Klenk H.-P."/>
        </authorList>
    </citation>
    <scope>NUCLEOTIDE SEQUENCE [LARGE SCALE GENOMIC DNA]</scope>
    <source>
        <strain evidence="2 3">DSM 43675</strain>
    </source>
</reference>
<proteinExistence type="predicted"/>
<dbReference type="SUPFAM" id="SSF54427">
    <property type="entry name" value="NTF2-like"/>
    <property type="match status" value="1"/>
</dbReference>
<gene>
    <name evidence="2" type="ORF">BKA00_004030</name>
</gene>
<protein>
    <submittedName>
        <fullName evidence="2">Uncharacterized protein (TIGR02246 family)</fullName>
    </submittedName>
</protein>
<dbReference type="PRINTS" id="PR00081">
    <property type="entry name" value="GDHRDH"/>
</dbReference>
<evidence type="ECO:0000259" key="1">
    <source>
        <dbReference type="Pfam" id="PF13474"/>
    </source>
</evidence>
<dbReference type="InterPro" id="IPR032710">
    <property type="entry name" value="NTF2-like_dom_sf"/>
</dbReference>
<dbReference type="AlphaFoldDB" id="A0A7X0G0J8"/>
<dbReference type="NCBIfam" id="TIGR02246">
    <property type="entry name" value="SgcJ/EcaC family oxidoreductase"/>
    <property type="match status" value="1"/>
</dbReference>
<organism evidence="2 3">
    <name type="scientific">Actinomadura coerulea</name>
    <dbReference type="NCBI Taxonomy" id="46159"/>
    <lineage>
        <taxon>Bacteria</taxon>
        <taxon>Bacillati</taxon>
        <taxon>Actinomycetota</taxon>
        <taxon>Actinomycetes</taxon>
        <taxon>Streptosporangiales</taxon>
        <taxon>Thermomonosporaceae</taxon>
        <taxon>Actinomadura</taxon>
    </lineage>
</organism>
<dbReference type="Proteomes" id="UP000546324">
    <property type="component" value="Unassembled WGS sequence"/>
</dbReference>
<dbReference type="InterPro" id="IPR036291">
    <property type="entry name" value="NAD(P)-bd_dom_sf"/>
</dbReference>
<keyword evidence="3" id="KW-1185">Reference proteome</keyword>